<evidence type="ECO:0000313" key="8">
    <source>
        <dbReference type="Proteomes" id="UP000320735"/>
    </source>
</evidence>
<protein>
    <submittedName>
        <fullName evidence="7">Hemolysin-III related</fullName>
    </submittedName>
</protein>
<evidence type="ECO:0000256" key="6">
    <source>
        <dbReference type="SAM" id="Phobius"/>
    </source>
</evidence>
<dbReference type="PANTHER" id="PTHR20855:SF3">
    <property type="entry name" value="LD03007P"/>
    <property type="match status" value="1"/>
</dbReference>
<feature type="transmembrane region" description="Helical" evidence="6">
    <location>
        <begin position="107"/>
        <end position="128"/>
    </location>
</feature>
<feature type="binding site" evidence="5">
    <location>
        <position position="190"/>
    </location>
    <ligand>
        <name>Zn(2+)</name>
        <dbReference type="ChEBI" id="CHEBI:29105"/>
    </ligand>
</feature>
<dbReference type="PANTHER" id="PTHR20855">
    <property type="entry name" value="ADIPOR/PROGESTIN RECEPTOR-RELATED"/>
    <property type="match status" value="1"/>
</dbReference>
<feature type="transmembrane region" description="Helical" evidence="6">
    <location>
        <begin position="20"/>
        <end position="38"/>
    </location>
</feature>
<reference evidence="7 8" key="1">
    <citation type="submission" date="2019-02" db="EMBL/GenBank/DDBJ databases">
        <title>Deep-cultivation of Planctomycetes and their phenomic and genomic characterization uncovers novel biology.</title>
        <authorList>
            <person name="Wiegand S."/>
            <person name="Jogler M."/>
            <person name="Boedeker C."/>
            <person name="Pinto D."/>
            <person name="Vollmers J."/>
            <person name="Rivas-Marin E."/>
            <person name="Kohn T."/>
            <person name="Peeters S.H."/>
            <person name="Heuer A."/>
            <person name="Rast P."/>
            <person name="Oberbeckmann S."/>
            <person name="Bunk B."/>
            <person name="Jeske O."/>
            <person name="Meyerdierks A."/>
            <person name="Storesund J.E."/>
            <person name="Kallscheuer N."/>
            <person name="Luecker S."/>
            <person name="Lage O.M."/>
            <person name="Pohl T."/>
            <person name="Merkel B.J."/>
            <person name="Hornburger P."/>
            <person name="Mueller R.-W."/>
            <person name="Bruemmer F."/>
            <person name="Labrenz M."/>
            <person name="Spormann A.M."/>
            <person name="Op Den Camp H."/>
            <person name="Overmann J."/>
            <person name="Amann R."/>
            <person name="Jetten M.S.M."/>
            <person name="Mascher T."/>
            <person name="Medema M.H."/>
            <person name="Devos D.P."/>
            <person name="Kaster A.-K."/>
            <person name="Ovreas L."/>
            <person name="Rohde M."/>
            <person name="Galperin M.Y."/>
            <person name="Jogler C."/>
        </authorList>
    </citation>
    <scope>NUCLEOTIDE SEQUENCE [LARGE SCALE GENOMIC DNA]</scope>
    <source>
        <strain evidence="7 8">CA54</strain>
    </source>
</reference>
<accession>A0A5C6BK98</accession>
<evidence type="ECO:0000313" key="7">
    <source>
        <dbReference type="EMBL" id="TWU11766.1"/>
    </source>
</evidence>
<keyword evidence="5" id="KW-0862">Zinc</keyword>
<feature type="transmembrane region" description="Helical" evidence="6">
    <location>
        <begin position="50"/>
        <end position="70"/>
    </location>
</feature>
<dbReference type="EMBL" id="SJPP01000001">
    <property type="protein sequence ID" value="TWU11766.1"/>
    <property type="molecule type" value="Genomic_DNA"/>
</dbReference>
<dbReference type="RefSeq" id="WP_197532157.1">
    <property type="nucleotide sequence ID" value="NZ_SJPP01000001.1"/>
</dbReference>
<dbReference type="Proteomes" id="UP000320735">
    <property type="component" value="Unassembled WGS sequence"/>
</dbReference>
<evidence type="ECO:0000256" key="3">
    <source>
        <dbReference type="ARBA" id="ARBA00022989"/>
    </source>
</evidence>
<sequence length="217" mass="23506">MRNSLKSLAGEEFANFLTHGGGLLFALVGAAVLVRAVAESPNEALKLGCYIYAAALIAVYAASTLSHTFIDPARRSFFRSLDQGVIFLFIAGNFTPFAIAYLHGSMLWILLSLMWIGASIGFASKVFWTHRVESTAVTHYLALGWLPVIAIDPIMRALPASGIFWCIAGGVCYTVGTVVLSYDTKVPYFHALWHLLVIAGSFCHFLVVMGCLNPTPA</sequence>
<evidence type="ECO:0000256" key="5">
    <source>
        <dbReference type="PIRSR" id="PIRSR604254-1"/>
    </source>
</evidence>
<dbReference type="Pfam" id="PF03006">
    <property type="entry name" value="HlyIII"/>
    <property type="match status" value="1"/>
</dbReference>
<dbReference type="InterPro" id="IPR004254">
    <property type="entry name" value="AdipoR/HlyIII-related"/>
</dbReference>
<evidence type="ECO:0000256" key="1">
    <source>
        <dbReference type="ARBA" id="ARBA00004141"/>
    </source>
</evidence>
<comment type="subcellular location">
    <subcellularLocation>
        <location evidence="1">Membrane</location>
        <topology evidence="1">Multi-pass membrane protein</topology>
    </subcellularLocation>
</comment>
<keyword evidence="4 6" id="KW-0472">Membrane</keyword>
<evidence type="ECO:0000256" key="2">
    <source>
        <dbReference type="ARBA" id="ARBA00022692"/>
    </source>
</evidence>
<dbReference type="AlphaFoldDB" id="A0A5C6BK98"/>
<feature type="transmembrane region" description="Helical" evidence="6">
    <location>
        <begin position="163"/>
        <end position="182"/>
    </location>
</feature>
<dbReference type="GO" id="GO:0016020">
    <property type="term" value="C:membrane"/>
    <property type="evidence" value="ECO:0007669"/>
    <property type="project" value="UniProtKB-SubCell"/>
</dbReference>
<keyword evidence="5" id="KW-0479">Metal-binding</keyword>
<evidence type="ECO:0000256" key="4">
    <source>
        <dbReference type="ARBA" id="ARBA00023136"/>
    </source>
</evidence>
<name>A0A5C6BK98_9PLAN</name>
<keyword evidence="8" id="KW-1185">Reference proteome</keyword>
<keyword evidence="2 6" id="KW-0812">Transmembrane</keyword>
<comment type="caution">
    <text evidence="7">The sequence shown here is derived from an EMBL/GenBank/DDBJ whole genome shotgun (WGS) entry which is preliminary data.</text>
</comment>
<dbReference type="GO" id="GO:0046872">
    <property type="term" value="F:metal ion binding"/>
    <property type="evidence" value="ECO:0007669"/>
    <property type="project" value="UniProtKB-KW"/>
</dbReference>
<feature type="binding site" evidence="5">
    <location>
        <position position="194"/>
    </location>
    <ligand>
        <name>Zn(2+)</name>
        <dbReference type="ChEBI" id="CHEBI:29105"/>
    </ligand>
</feature>
<organism evidence="7 8">
    <name type="scientific">Symmachiella macrocystis</name>
    <dbReference type="NCBI Taxonomy" id="2527985"/>
    <lineage>
        <taxon>Bacteria</taxon>
        <taxon>Pseudomonadati</taxon>
        <taxon>Planctomycetota</taxon>
        <taxon>Planctomycetia</taxon>
        <taxon>Planctomycetales</taxon>
        <taxon>Planctomycetaceae</taxon>
        <taxon>Symmachiella</taxon>
    </lineage>
</organism>
<proteinExistence type="predicted"/>
<feature type="transmembrane region" description="Helical" evidence="6">
    <location>
        <begin position="85"/>
        <end position="102"/>
    </location>
</feature>
<feature type="binding site" evidence="5">
    <location>
        <position position="67"/>
    </location>
    <ligand>
        <name>Zn(2+)</name>
        <dbReference type="ChEBI" id="CHEBI:29105"/>
    </ligand>
</feature>
<gene>
    <name evidence="7" type="ORF">CA54_05760</name>
</gene>
<feature type="transmembrane region" description="Helical" evidence="6">
    <location>
        <begin position="188"/>
        <end position="212"/>
    </location>
</feature>
<keyword evidence="3 6" id="KW-1133">Transmembrane helix</keyword>